<feature type="region of interest" description="Disordered" evidence="1">
    <location>
        <begin position="1"/>
        <end position="143"/>
    </location>
</feature>
<evidence type="ECO:0000313" key="2">
    <source>
        <dbReference type="EMBL" id="MEJ2866372.1"/>
    </source>
</evidence>
<evidence type="ECO:0000313" key="3">
    <source>
        <dbReference type="Proteomes" id="UP001385809"/>
    </source>
</evidence>
<sequence length="213" mass="22696">MSDDRSPLSEPDETALTEPDETALTEPDETALIEPDSKALAEPDERVLTEPDETALPEPDRVQLADSDVERSPEVVESSTSPDVSTDPDAEVEVPAASREASVEKNDEAAQEGAETSSAPADSDPPPPTGEPETGGEKDDRTRWQKVADTAEAFGKAGLGTAFDIVVPGGDGYTVDRMVDAWDGGLGQYARTRVEHVARALMSHVRHDDEKGT</sequence>
<dbReference type="EMBL" id="JBBEGN010000001">
    <property type="protein sequence ID" value="MEJ2866372.1"/>
    <property type="molecule type" value="Genomic_DNA"/>
</dbReference>
<feature type="compositionally biased region" description="Basic and acidic residues" evidence="1">
    <location>
        <begin position="35"/>
        <end position="49"/>
    </location>
</feature>
<keyword evidence="3" id="KW-1185">Reference proteome</keyword>
<feature type="compositionally biased region" description="Low complexity" evidence="1">
    <location>
        <begin position="75"/>
        <end position="85"/>
    </location>
</feature>
<dbReference type="Proteomes" id="UP001385809">
    <property type="component" value="Unassembled WGS sequence"/>
</dbReference>
<accession>A0ABU8MGB4</accession>
<organism evidence="2 3">
    <name type="scientific">Actinomycetospora aurantiaca</name>
    <dbReference type="NCBI Taxonomy" id="3129233"/>
    <lineage>
        <taxon>Bacteria</taxon>
        <taxon>Bacillati</taxon>
        <taxon>Actinomycetota</taxon>
        <taxon>Actinomycetes</taxon>
        <taxon>Pseudonocardiales</taxon>
        <taxon>Pseudonocardiaceae</taxon>
        <taxon>Actinomycetospora</taxon>
    </lineage>
</organism>
<comment type="caution">
    <text evidence="2">The sequence shown here is derived from an EMBL/GenBank/DDBJ whole genome shotgun (WGS) entry which is preliminary data.</text>
</comment>
<evidence type="ECO:0000256" key="1">
    <source>
        <dbReference type="SAM" id="MobiDB-lite"/>
    </source>
</evidence>
<feature type="compositionally biased region" description="Acidic residues" evidence="1">
    <location>
        <begin position="10"/>
        <end position="31"/>
    </location>
</feature>
<reference evidence="2 3" key="1">
    <citation type="submission" date="2024-03" db="EMBL/GenBank/DDBJ databases">
        <title>Actinomycetospora sp. OC33-EN08, a novel actinomycete isolated from wild orchid (Aerides multiflora).</title>
        <authorList>
            <person name="Suriyachadkun C."/>
        </authorList>
    </citation>
    <scope>NUCLEOTIDE SEQUENCE [LARGE SCALE GENOMIC DNA]</scope>
    <source>
        <strain evidence="2 3">OC33-EN08</strain>
    </source>
</reference>
<protein>
    <submittedName>
        <fullName evidence="2">Uncharacterized protein</fullName>
    </submittedName>
</protein>
<gene>
    <name evidence="2" type="ORF">WCD74_01260</name>
</gene>
<dbReference type="RefSeq" id="WP_337692996.1">
    <property type="nucleotide sequence ID" value="NZ_JBBEGN010000001.1"/>
</dbReference>
<feature type="compositionally biased region" description="Basic and acidic residues" evidence="1">
    <location>
        <begin position="58"/>
        <end position="74"/>
    </location>
</feature>
<proteinExistence type="predicted"/>
<name>A0ABU8MGB4_9PSEU</name>